<protein>
    <submittedName>
        <fullName evidence="1">Uncharacterized protein</fullName>
    </submittedName>
</protein>
<reference evidence="1 2" key="2">
    <citation type="journal article" date="2019" name="G3 (Bethesda)">
        <title>Hybrid Assembly of the Genome of the Entomopathogenic Nematode Steinernema carpocapsae Identifies the X-Chromosome.</title>
        <authorList>
            <person name="Serra L."/>
            <person name="Macchietto M."/>
            <person name="Macias-Munoz A."/>
            <person name="McGill C.J."/>
            <person name="Rodriguez I.M."/>
            <person name="Rodriguez B."/>
            <person name="Murad R."/>
            <person name="Mortazavi A."/>
        </authorList>
    </citation>
    <scope>NUCLEOTIDE SEQUENCE [LARGE SCALE GENOMIC DNA]</scope>
    <source>
        <strain evidence="1 2">ALL</strain>
    </source>
</reference>
<sequence>MSSSPRLPCSNNASIRLTKSILDLVFRSSNLSSQAVLSPQFKKNPLFSTSPVPQRSPFLGALYAPNLFPKPTNASSSSFRHALFLV</sequence>
<name>A0A4U5PDB9_STECR</name>
<gene>
    <name evidence="1" type="ORF">L596_008718</name>
</gene>
<accession>A0A4U5PDB9</accession>
<dbReference type="Proteomes" id="UP000298663">
    <property type="component" value="Unassembled WGS sequence"/>
</dbReference>
<comment type="caution">
    <text evidence="1">The sequence shown here is derived from an EMBL/GenBank/DDBJ whole genome shotgun (WGS) entry which is preliminary data.</text>
</comment>
<dbReference type="AlphaFoldDB" id="A0A4U5PDB9"/>
<evidence type="ECO:0000313" key="1">
    <source>
        <dbReference type="EMBL" id="TKR94439.1"/>
    </source>
</evidence>
<proteinExistence type="predicted"/>
<keyword evidence="2" id="KW-1185">Reference proteome</keyword>
<evidence type="ECO:0000313" key="2">
    <source>
        <dbReference type="Proteomes" id="UP000298663"/>
    </source>
</evidence>
<organism evidence="1 2">
    <name type="scientific">Steinernema carpocapsae</name>
    <name type="common">Entomopathogenic nematode</name>
    <dbReference type="NCBI Taxonomy" id="34508"/>
    <lineage>
        <taxon>Eukaryota</taxon>
        <taxon>Metazoa</taxon>
        <taxon>Ecdysozoa</taxon>
        <taxon>Nematoda</taxon>
        <taxon>Chromadorea</taxon>
        <taxon>Rhabditida</taxon>
        <taxon>Tylenchina</taxon>
        <taxon>Panagrolaimomorpha</taxon>
        <taxon>Strongyloidoidea</taxon>
        <taxon>Steinernematidae</taxon>
        <taxon>Steinernema</taxon>
    </lineage>
</organism>
<reference evidence="1 2" key="1">
    <citation type="journal article" date="2015" name="Genome Biol.">
        <title>Comparative genomics of Steinernema reveals deeply conserved gene regulatory networks.</title>
        <authorList>
            <person name="Dillman A.R."/>
            <person name="Macchietto M."/>
            <person name="Porter C.F."/>
            <person name="Rogers A."/>
            <person name="Williams B."/>
            <person name="Antoshechkin I."/>
            <person name="Lee M.M."/>
            <person name="Goodwin Z."/>
            <person name="Lu X."/>
            <person name="Lewis E.E."/>
            <person name="Goodrich-Blair H."/>
            <person name="Stock S.P."/>
            <person name="Adams B.J."/>
            <person name="Sternberg P.W."/>
            <person name="Mortazavi A."/>
        </authorList>
    </citation>
    <scope>NUCLEOTIDE SEQUENCE [LARGE SCALE GENOMIC DNA]</scope>
    <source>
        <strain evidence="1 2">ALL</strain>
    </source>
</reference>
<dbReference type="EMBL" id="AZBU02000002">
    <property type="protein sequence ID" value="TKR94439.1"/>
    <property type="molecule type" value="Genomic_DNA"/>
</dbReference>